<dbReference type="EMBL" id="RWGW01000008">
    <property type="protein sequence ID" value="RSK33673.1"/>
    <property type="molecule type" value="Genomic_DNA"/>
</dbReference>
<protein>
    <submittedName>
        <fullName evidence="2">Uncharacterized protein</fullName>
    </submittedName>
</protein>
<reference evidence="2 3" key="1">
    <citation type="submission" date="2018-12" db="EMBL/GenBank/DDBJ databases">
        <title>Comparitive functional genomics of dry heat resistant strains isolated from the viking spacecraft.</title>
        <authorList>
            <person name="Seuylemezian A."/>
            <person name="Vaishampayan P."/>
        </authorList>
    </citation>
    <scope>NUCLEOTIDE SEQUENCE [LARGE SCALE GENOMIC DNA]</scope>
    <source>
        <strain evidence="2 3">M6-11</strain>
    </source>
</reference>
<keyword evidence="3" id="KW-1185">Reference proteome</keyword>
<gene>
    <name evidence="2" type="ORF">EJA12_05880</name>
</gene>
<evidence type="ECO:0000256" key="1">
    <source>
        <dbReference type="SAM" id="Phobius"/>
    </source>
</evidence>
<feature type="transmembrane region" description="Helical" evidence="1">
    <location>
        <begin position="97"/>
        <end position="115"/>
    </location>
</feature>
<evidence type="ECO:0000313" key="2">
    <source>
        <dbReference type="EMBL" id="RSK33673.1"/>
    </source>
</evidence>
<feature type="transmembrane region" description="Helical" evidence="1">
    <location>
        <begin position="20"/>
        <end position="41"/>
    </location>
</feature>
<evidence type="ECO:0000313" key="3">
    <source>
        <dbReference type="Proteomes" id="UP000272481"/>
    </source>
</evidence>
<comment type="caution">
    <text evidence="2">The sequence shown here is derived from an EMBL/GenBank/DDBJ whole genome shotgun (WGS) entry which is preliminary data.</text>
</comment>
<sequence>MSGASRRIHGADIRENGVAYLSKFLAALVSTPILTALISLLRYTPKDEMEPGVYHFAFTELFILYSFYVAPIYFIFGIGVSWTVSQYVDSQVKKLKVYLLSGAGISVLLAILTMYDTVIIPAFLLSMLFGAVAAFIFWVIEQAFDKLMEHLRTSDAGIKRIS</sequence>
<accession>A0ABX9ZDK8</accession>
<name>A0ABX9ZDK8_9BACL</name>
<dbReference type="RefSeq" id="WP_092094388.1">
    <property type="nucleotide sequence ID" value="NZ_FNAR01000002.1"/>
</dbReference>
<proteinExistence type="predicted"/>
<keyword evidence="1" id="KW-1133">Transmembrane helix</keyword>
<feature type="transmembrane region" description="Helical" evidence="1">
    <location>
        <begin position="61"/>
        <end position="85"/>
    </location>
</feature>
<feature type="transmembrane region" description="Helical" evidence="1">
    <location>
        <begin position="121"/>
        <end position="140"/>
    </location>
</feature>
<dbReference type="Proteomes" id="UP000272481">
    <property type="component" value="Unassembled WGS sequence"/>
</dbReference>
<keyword evidence="1" id="KW-0812">Transmembrane</keyword>
<organism evidence="2 3">
    <name type="scientific">Bhargavaea beijingensis</name>
    <dbReference type="NCBI Taxonomy" id="426756"/>
    <lineage>
        <taxon>Bacteria</taxon>
        <taxon>Bacillati</taxon>
        <taxon>Bacillota</taxon>
        <taxon>Bacilli</taxon>
        <taxon>Bacillales</taxon>
        <taxon>Caryophanaceae</taxon>
        <taxon>Bhargavaea</taxon>
    </lineage>
</organism>
<keyword evidence="1" id="KW-0472">Membrane</keyword>